<dbReference type="AlphaFoldDB" id="A0A8K1CRR5"/>
<accession>A0A8K1CRR5</accession>
<dbReference type="Proteomes" id="UP000794436">
    <property type="component" value="Unassembled WGS sequence"/>
</dbReference>
<proteinExistence type="predicted"/>
<dbReference type="OrthoDB" id="60501at2759"/>
<comment type="caution">
    <text evidence="1">The sequence shown here is derived from an EMBL/GenBank/DDBJ whole genome shotgun (WGS) entry which is preliminary data.</text>
</comment>
<evidence type="ECO:0000313" key="2">
    <source>
        <dbReference type="Proteomes" id="UP000794436"/>
    </source>
</evidence>
<evidence type="ECO:0008006" key="3">
    <source>
        <dbReference type="Google" id="ProtNLM"/>
    </source>
</evidence>
<name>A0A8K1CRR5_PYTOL</name>
<dbReference type="CDD" id="cd22958">
    <property type="entry name" value="DD_DPY30_SDC1-like"/>
    <property type="match status" value="1"/>
</dbReference>
<sequence>MDAKGSKARNKGVVACERVREEQHRYHEQDPQMQRVLEENYDYMVKHLDPVMSQAIEKVLLYQPDQAADFLAQYFRGTLEVKNYHYVEFQRQQYYDRKVRHLLALAMNSAVKDRPDDVRLYFADFFDARTKFY</sequence>
<dbReference type="EMBL" id="SPLM01000002">
    <property type="protein sequence ID" value="TMW68616.1"/>
    <property type="molecule type" value="Genomic_DNA"/>
</dbReference>
<organism evidence="1 2">
    <name type="scientific">Pythium oligandrum</name>
    <name type="common">Mycoparasitic fungus</name>
    <dbReference type="NCBI Taxonomy" id="41045"/>
    <lineage>
        <taxon>Eukaryota</taxon>
        <taxon>Sar</taxon>
        <taxon>Stramenopiles</taxon>
        <taxon>Oomycota</taxon>
        <taxon>Peronosporomycetes</taxon>
        <taxon>Pythiales</taxon>
        <taxon>Pythiaceae</taxon>
        <taxon>Pythium</taxon>
    </lineage>
</organism>
<keyword evidence="2" id="KW-1185">Reference proteome</keyword>
<gene>
    <name evidence="1" type="ORF">Poli38472_006084</name>
</gene>
<evidence type="ECO:0000313" key="1">
    <source>
        <dbReference type="EMBL" id="TMW68616.1"/>
    </source>
</evidence>
<reference evidence="1" key="1">
    <citation type="submission" date="2019-03" db="EMBL/GenBank/DDBJ databases">
        <title>Long read genome sequence of the mycoparasitic Pythium oligandrum ATCC 38472 isolated from sugarbeet rhizosphere.</title>
        <authorList>
            <person name="Gaulin E."/>
        </authorList>
    </citation>
    <scope>NUCLEOTIDE SEQUENCE</scope>
    <source>
        <strain evidence="1">ATCC 38472_TT</strain>
    </source>
</reference>
<protein>
    <recommendedName>
        <fullName evidence="3">RIIa domain-containing protein</fullName>
    </recommendedName>
</protein>